<feature type="domain" description="RIN4 pathogenic type III effector avirulence factor Avr cleavage site" evidence="2">
    <location>
        <begin position="3"/>
        <end position="32"/>
    </location>
</feature>
<dbReference type="InterPro" id="IPR008700">
    <property type="entry name" value="TypeIII_avirulence_cleave"/>
</dbReference>
<feature type="compositionally biased region" description="Low complexity" evidence="1">
    <location>
        <begin position="125"/>
        <end position="134"/>
    </location>
</feature>
<dbReference type="GO" id="GO:0005886">
    <property type="term" value="C:plasma membrane"/>
    <property type="evidence" value="ECO:0007669"/>
    <property type="project" value="TreeGrafter"/>
</dbReference>
<gene>
    <name evidence="3" type="ORF">POM88_052884</name>
</gene>
<evidence type="ECO:0000313" key="3">
    <source>
        <dbReference type="EMBL" id="KAK1353046.1"/>
    </source>
</evidence>
<feature type="region of interest" description="Disordered" evidence="1">
    <location>
        <begin position="29"/>
        <end position="259"/>
    </location>
</feature>
<reference evidence="3" key="2">
    <citation type="submission" date="2023-05" db="EMBL/GenBank/DDBJ databases">
        <authorList>
            <person name="Schelkunov M.I."/>
        </authorList>
    </citation>
    <scope>NUCLEOTIDE SEQUENCE</scope>
    <source>
        <strain evidence="3">Hsosn_3</strain>
        <tissue evidence="3">Leaf</tissue>
    </source>
</reference>
<feature type="compositionally biased region" description="Polar residues" evidence="1">
    <location>
        <begin position="226"/>
        <end position="236"/>
    </location>
</feature>
<reference evidence="3" key="1">
    <citation type="submission" date="2023-02" db="EMBL/GenBank/DDBJ databases">
        <title>Genome of toxic invasive species Heracleum sosnowskyi carries increased number of genes despite the absence of recent whole-genome duplications.</title>
        <authorList>
            <person name="Schelkunov M."/>
            <person name="Shtratnikova V."/>
            <person name="Makarenko M."/>
            <person name="Klepikova A."/>
            <person name="Omelchenko D."/>
            <person name="Novikova G."/>
            <person name="Obukhova E."/>
            <person name="Bogdanov V."/>
            <person name="Penin A."/>
            <person name="Logacheva M."/>
        </authorList>
    </citation>
    <scope>NUCLEOTIDE SEQUENCE</scope>
    <source>
        <strain evidence="3">Hsosn_3</strain>
        <tissue evidence="3">Leaf</tissue>
    </source>
</reference>
<dbReference type="Proteomes" id="UP001237642">
    <property type="component" value="Unassembled WGS sequence"/>
</dbReference>
<dbReference type="InterPro" id="IPR040387">
    <property type="entry name" value="RIN4/NOI4"/>
</dbReference>
<accession>A0AAD8GR11</accession>
<protein>
    <submittedName>
        <fullName evidence="3">RPM1 interacting protein 4 transcript 2</fullName>
    </submittedName>
</protein>
<organism evidence="3 4">
    <name type="scientific">Heracleum sosnowskyi</name>
    <dbReference type="NCBI Taxonomy" id="360622"/>
    <lineage>
        <taxon>Eukaryota</taxon>
        <taxon>Viridiplantae</taxon>
        <taxon>Streptophyta</taxon>
        <taxon>Embryophyta</taxon>
        <taxon>Tracheophyta</taxon>
        <taxon>Spermatophyta</taxon>
        <taxon>Magnoliopsida</taxon>
        <taxon>eudicotyledons</taxon>
        <taxon>Gunneridae</taxon>
        <taxon>Pentapetalae</taxon>
        <taxon>asterids</taxon>
        <taxon>campanulids</taxon>
        <taxon>Apiales</taxon>
        <taxon>Apiaceae</taxon>
        <taxon>Apioideae</taxon>
        <taxon>apioid superclade</taxon>
        <taxon>Tordylieae</taxon>
        <taxon>Tordyliinae</taxon>
        <taxon>Heracleum</taxon>
    </lineage>
</organism>
<sequence>MAQRPVVPKFGNWESEDNVPYTVYFEKARKGKTGGKMMNPNDPQENPDMFPDSAQEPPARARSTPEEELVGGKAAEPASHERQSSRDSADPRQSHSAPARNETAGRRGSTGSAYQNRGGHGSGSGRPSRASTGSEHSIDRSPLHPQYQAKLAGKGSSSPAWEGKHSYDSSHNTPGRSRMKPVSRGDESPDKGAAVPRFGEWDENDPASADNYTHIFNKVREEKISGTPNNITSDPSYANRRKQNDRDKSKSSCFPCFGK</sequence>
<dbReference type="Pfam" id="PF05627">
    <property type="entry name" value="AvrRpt-cleavage"/>
    <property type="match status" value="2"/>
</dbReference>
<keyword evidence="4" id="KW-1185">Reference proteome</keyword>
<dbReference type="PANTHER" id="PTHR33159">
    <property type="entry name" value="RPM1-INTERACTING PROTEIN 4 (RIN4) FAMILY PROTEIN"/>
    <property type="match status" value="1"/>
</dbReference>
<proteinExistence type="predicted"/>
<evidence type="ECO:0000259" key="2">
    <source>
        <dbReference type="Pfam" id="PF05627"/>
    </source>
</evidence>
<dbReference type="AlphaFoldDB" id="A0AAD8GR11"/>
<name>A0AAD8GR11_9APIA</name>
<feature type="compositionally biased region" description="Basic and acidic residues" evidence="1">
    <location>
        <begin position="78"/>
        <end position="93"/>
    </location>
</feature>
<comment type="caution">
    <text evidence="3">The sequence shown here is derived from an EMBL/GenBank/DDBJ whole genome shotgun (WGS) entry which is preliminary data.</text>
</comment>
<evidence type="ECO:0000313" key="4">
    <source>
        <dbReference type="Proteomes" id="UP001237642"/>
    </source>
</evidence>
<dbReference type="EMBL" id="JAUIZM010000014">
    <property type="protein sequence ID" value="KAK1353046.1"/>
    <property type="molecule type" value="Genomic_DNA"/>
</dbReference>
<evidence type="ECO:0000256" key="1">
    <source>
        <dbReference type="SAM" id="MobiDB-lite"/>
    </source>
</evidence>
<feature type="domain" description="RIN4 pathogenic type III effector avirulence factor Avr cleavage site" evidence="2">
    <location>
        <begin position="191"/>
        <end position="223"/>
    </location>
</feature>
<dbReference type="PANTHER" id="PTHR33159:SF6">
    <property type="entry name" value="RPM1-INTERACTING PROTEIN 4"/>
    <property type="match status" value="1"/>
</dbReference>